<accession>A0A9W6VKN6</accession>
<dbReference type="Pfam" id="PF07883">
    <property type="entry name" value="Cupin_2"/>
    <property type="match status" value="1"/>
</dbReference>
<dbReference type="InterPro" id="IPR014710">
    <property type="entry name" value="RmlC-like_jellyroll"/>
</dbReference>
<comment type="caution">
    <text evidence="2">The sequence shown here is derived from an EMBL/GenBank/DDBJ whole genome shotgun (WGS) entry which is preliminary data.</text>
</comment>
<dbReference type="PANTHER" id="PTHR36440">
    <property type="entry name" value="PUTATIVE (AFU_ORTHOLOGUE AFUA_8G07350)-RELATED"/>
    <property type="match status" value="1"/>
</dbReference>
<dbReference type="PANTHER" id="PTHR36440:SF1">
    <property type="entry name" value="PUTATIVE (AFU_ORTHOLOGUE AFUA_8G07350)-RELATED"/>
    <property type="match status" value="1"/>
</dbReference>
<sequence length="172" mass="18636">MSIENTPAGSVATEMKVLDVPSGQGRAIWHMGALMVFKATSAETGNQFWLAEQTSNRGYASPIHLHTREDELFYVLDGELSIEIDGVMHHPKTGGTVFSPRGLPHSYKVESDTARWLVLGTPGGFDGWFFDTGKPAERLEVPAFDPADFPDFGDVIASVEAYGGKVLGPPRA</sequence>
<dbReference type="Gene3D" id="2.60.120.10">
    <property type="entry name" value="Jelly Rolls"/>
    <property type="match status" value="1"/>
</dbReference>
<organism evidence="2 3">
    <name type="scientific">Amycolatopsis taiwanensis</name>
    <dbReference type="NCBI Taxonomy" id="342230"/>
    <lineage>
        <taxon>Bacteria</taxon>
        <taxon>Bacillati</taxon>
        <taxon>Actinomycetota</taxon>
        <taxon>Actinomycetes</taxon>
        <taxon>Pseudonocardiales</taxon>
        <taxon>Pseudonocardiaceae</taxon>
        <taxon>Amycolatopsis</taxon>
    </lineage>
</organism>
<dbReference type="InterPro" id="IPR011051">
    <property type="entry name" value="RmlC_Cupin_sf"/>
</dbReference>
<reference evidence="2" key="1">
    <citation type="submission" date="2023-03" db="EMBL/GenBank/DDBJ databases">
        <title>Amycolatopsis taiwanensis NBRC 103393.</title>
        <authorList>
            <person name="Ichikawa N."/>
            <person name="Sato H."/>
            <person name="Tonouchi N."/>
        </authorList>
    </citation>
    <scope>NUCLEOTIDE SEQUENCE</scope>
    <source>
        <strain evidence="2">NBRC 103393</strain>
    </source>
</reference>
<proteinExistence type="predicted"/>
<gene>
    <name evidence="2" type="ORF">Atai01_62850</name>
</gene>
<dbReference type="AlphaFoldDB" id="A0A9W6VKN6"/>
<keyword evidence="3" id="KW-1185">Reference proteome</keyword>
<evidence type="ECO:0000259" key="1">
    <source>
        <dbReference type="Pfam" id="PF07883"/>
    </source>
</evidence>
<protein>
    <submittedName>
        <fullName evidence="2">Cupin</fullName>
    </submittedName>
</protein>
<dbReference type="InterPro" id="IPR013096">
    <property type="entry name" value="Cupin_2"/>
</dbReference>
<dbReference type="InterPro" id="IPR053146">
    <property type="entry name" value="QDO-like"/>
</dbReference>
<dbReference type="Proteomes" id="UP001165136">
    <property type="component" value="Unassembled WGS sequence"/>
</dbReference>
<dbReference type="RefSeq" id="WP_027945839.1">
    <property type="nucleotide sequence ID" value="NZ_BSTI01000017.1"/>
</dbReference>
<evidence type="ECO:0000313" key="3">
    <source>
        <dbReference type="Proteomes" id="UP001165136"/>
    </source>
</evidence>
<dbReference type="EMBL" id="BSTI01000017">
    <property type="protein sequence ID" value="GLY69666.1"/>
    <property type="molecule type" value="Genomic_DNA"/>
</dbReference>
<evidence type="ECO:0000313" key="2">
    <source>
        <dbReference type="EMBL" id="GLY69666.1"/>
    </source>
</evidence>
<dbReference type="SUPFAM" id="SSF51182">
    <property type="entry name" value="RmlC-like cupins"/>
    <property type="match status" value="1"/>
</dbReference>
<name>A0A9W6VKN6_9PSEU</name>
<feature type="domain" description="Cupin type-2" evidence="1">
    <location>
        <begin position="58"/>
        <end position="118"/>
    </location>
</feature>